<accession>A0A9J6DNN9</accession>
<feature type="region of interest" description="Disordered" evidence="2">
    <location>
        <begin position="514"/>
        <end position="561"/>
    </location>
</feature>
<evidence type="ECO:0000259" key="3">
    <source>
        <dbReference type="PROSITE" id="PS51526"/>
    </source>
</evidence>
<evidence type="ECO:0000256" key="2">
    <source>
        <dbReference type="SAM" id="MobiDB-lite"/>
    </source>
</evidence>
<keyword evidence="1" id="KW-0238">DNA-binding</keyword>
<dbReference type="AlphaFoldDB" id="A0A9J6DNN9"/>
<evidence type="ECO:0000256" key="1">
    <source>
        <dbReference type="ARBA" id="ARBA00023125"/>
    </source>
</evidence>
<feature type="region of interest" description="Disordered" evidence="2">
    <location>
        <begin position="836"/>
        <end position="888"/>
    </location>
</feature>
<feature type="compositionally biased region" description="Polar residues" evidence="2">
    <location>
        <begin position="362"/>
        <end position="374"/>
    </location>
</feature>
<dbReference type="Gene3D" id="1.10.10.10">
    <property type="entry name" value="Winged helix-like DNA-binding domain superfamily/Winged helix DNA-binding domain"/>
    <property type="match status" value="1"/>
</dbReference>
<dbReference type="Gene3D" id="6.10.140.1290">
    <property type="match status" value="1"/>
</dbReference>
<reference evidence="4" key="1">
    <citation type="journal article" date="2020" name="Cell">
        <title>Large-Scale Comparative Analyses of Tick Genomes Elucidate Their Genetic Diversity and Vector Capacities.</title>
        <authorList>
            <consortium name="Tick Genome and Microbiome Consortium (TIGMIC)"/>
            <person name="Jia N."/>
            <person name="Wang J."/>
            <person name="Shi W."/>
            <person name="Du L."/>
            <person name="Sun Y."/>
            <person name="Zhan W."/>
            <person name="Jiang J.F."/>
            <person name="Wang Q."/>
            <person name="Zhang B."/>
            <person name="Ji P."/>
            <person name="Bell-Sakyi L."/>
            <person name="Cui X.M."/>
            <person name="Yuan T.T."/>
            <person name="Jiang B.G."/>
            <person name="Yang W.F."/>
            <person name="Lam T.T."/>
            <person name="Chang Q.C."/>
            <person name="Ding S.J."/>
            <person name="Wang X.J."/>
            <person name="Zhu J.G."/>
            <person name="Ruan X.D."/>
            <person name="Zhao L."/>
            <person name="Wei J.T."/>
            <person name="Ye R.Z."/>
            <person name="Que T.C."/>
            <person name="Du C.H."/>
            <person name="Zhou Y.H."/>
            <person name="Cheng J.X."/>
            <person name="Dai P.F."/>
            <person name="Guo W.B."/>
            <person name="Han X.H."/>
            <person name="Huang E.J."/>
            <person name="Li L.F."/>
            <person name="Wei W."/>
            <person name="Gao Y.C."/>
            <person name="Liu J.Z."/>
            <person name="Shao H.Z."/>
            <person name="Wang X."/>
            <person name="Wang C.C."/>
            <person name="Yang T.C."/>
            <person name="Huo Q.B."/>
            <person name="Li W."/>
            <person name="Chen H.Y."/>
            <person name="Chen S.E."/>
            <person name="Zhou L.G."/>
            <person name="Ni X.B."/>
            <person name="Tian J.H."/>
            <person name="Sheng Y."/>
            <person name="Liu T."/>
            <person name="Pan Y.S."/>
            <person name="Xia L.Y."/>
            <person name="Li J."/>
            <person name="Zhao F."/>
            <person name="Cao W.C."/>
        </authorList>
    </citation>
    <scope>NUCLEOTIDE SEQUENCE</scope>
    <source>
        <strain evidence="4">Rmic-2018</strain>
    </source>
</reference>
<feature type="compositionally biased region" description="Low complexity" evidence="2">
    <location>
        <begin position="839"/>
        <end position="850"/>
    </location>
</feature>
<feature type="compositionally biased region" description="Basic and acidic residues" evidence="2">
    <location>
        <begin position="340"/>
        <end position="359"/>
    </location>
</feature>
<dbReference type="Proteomes" id="UP000821866">
    <property type="component" value="Chromosome 6"/>
</dbReference>
<dbReference type="GO" id="GO:0000978">
    <property type="term" value="F:RNA polymerase II cis-regulatory region sequence-specific DNA binding"/>
    <property type="evidence" value="ECO:0007669"/>
    <property type="project" value="TreeGrafter"/>
</dbReference>
<evidence type="ECO:0000313" key="5">
    <source>
        <dbReference type="Proteomes" id="UP000821866"/>
    </source>
</evidence>
<organism evidence="4 5">
    <name type="scientific">Rhipicephalus microplus</name>
    <name type="common">Cattle tick</name>
    <name type="synonym">Boophilus microplus</name>
    <dbReference type="NCBI Taxonomy" id="6941"/>
    <lineage>
        <taxon>Eukaryota</taxon>
        <taxon>Metazoa</taxon>
        <taxon>Ecdysozoa</taxon>
        <taxon>Arthropoda</taxon>
        <taxon>Chelicerata</taxon>
        <taxon>Arachnida</taxon>
        <taxon>Acari</taxon>
        <taxon>Parasitiformes</taxon>
        <taxon>Ixodida</taxon>
        <taxon>Ixodoidea</taxon>
        <taxon>Ixodidae</taxon>
        <taxon>Rhipicephalinae</taxon>
        <taxon>Rhipicephalus</taxon>
        <taxon>Boophilus</taxon>
    </lineage>
</organism>
<proteinExistence type="predicted"/>
<feature type="region of interest" description="Disordered" evidence="2">
    <location>
        <begin position="933"/>
        <end position="965"/>
    </location>
</feature>
<dbReference type="PANTHER" id="PTHR12619">
    <property type="entry name" value="RFX TRANSCRIPTION FACTOR FAMILY"/>
    <property type="match status" value="1"/>
</dbReference>
<feature type="compositionally biased region" description="Polar residues" evidence="2">
    <location>
        <begin position="867"/>
        <end position="882"/>
    </location>
</feature>
<protein>
    <recommendedName>
        <fullName evidence="3">RFX-type winged-helix domain-containing protein</fullName>
    </recommendedName>
</protein>
<feature type="compositionally biased region" description="Basic and acidic residues" evidence="2">
    <location>
        <begin position="521"/>
        <end position="536"/>
    </location>
</feature>
<feature type="domain" description="RFX-type winged-helix" evidence="3">
    <location>
        <begin position="149"/>
        <end position="224"/>
    </location>
</feature>
<name>A0A9J6DNN9_RHIMP</name>
<dbReference type="PROSITE" id="PS51526">
    <property type="entry name" value="RFX_DBD"/>
    <property type="match status" value="1"/>
</dbReference>
<dbReference type="PANTHER" id="PTHR12619:SF21">
    <property type="entry name" value="RFX-TYPE WINGED-HELIX DOMAIN-CONTAINING PROTEIN"/>
    <property type="match status" value="1"/>
</dbReference>
<dbReference type="VEuPathDB" id="VectorBase:LOC119172396"/>
<dbReference type="InterPro" id="IPR039779">
    <property type="entry name" value="RFX-like"/>
</dbReference>
<comment type="caution">
    <text evidence="4">The sequence shown here is derived from an EMBL/GenBank/DDBJ whole genome shotgun (WGS) entry which is preliminary data.</text>
</comment>
<feature type="region of interest" description="Disordered" evidence="2">
    <location>
        <begin position="314"/>
        <end position="395"/>
    </location>
</feature>
<dbReference type="InterPro" id="IPR036388">
    <property type="entry name" value="WH-like_DNA-bd_sf"/>
</dbReference>
<dbReference type="InterPro" id="IPR003150">
    <property type="entry name" value="DNA-bd_RFX"/>
</dbReference>
<sequence length="1019" mass="110100">MDPAKTKTLKREKASVRSEVGCCVKDEPPEVEAADCAIDVSGRLSNGIDFKENVPGTENMGMFSGPLEADTTKPVRNNWMKTHIEQSISEEARKRIATLLEDVSQLTDIEKLFLYLQLPTGTPIDTDPLKQKSSGNPLGKKADAEVAQTYTWIQSHLEEDPETSLPKQEVYEEYRLICTFIKVKEEALFGNVQLINLLKHMRTCHAETHEPKCWYCYSGLRKKCEMKSPTLPDLLACEDSLTKASGECPQDGSEEEREELSQASWLLVREWAERVLRHKFPTVRHLARHLVDSTFVDARSMAAVTVLSAKALATDKGSQASNTPRAPGKRREAQQQLQRKLQEKKRLGDQKRKLTEQRSHSAHSSQCSTPTEGRSSQHRRVLAATPQGKRDQASLSLVSCDGDVARRLKEEPAEPKLQTSATPGNNIIFVPTVQSLQLGSQDASGATVATAPGCKYKKIQPKPATCRSAAVVLHFSREGSITTPTAEVVSSAQSPVVVAEAAGPPCGSKIGSIASQTVLQEPRDRVNSSSDLDAKPSTEVSAGTTKRHSEDGETLLCKRRHTDDGIRTPKLEASSLDLLMPAHGSVKEEMCVGHLEKEALNDYYGNTSYDASVLERLASKDELSQGTLSDEVTAQTMSEVTKAHCGEHKTAQLSQLRMLLERNLPNSYQRQDVTKLLNTGKQSSGLDCNSLDRLLLGHFDNLKNGTSLKQVTVPQNSASSSTVHWKTSASTNLVCKSAGLQQQEVFSAISLEGLVKLKDTIADPVNLACDPSIQASLDQVLVGATQASVAPIPCSPSSRGRFFTPISPQTTPHPDSLLPSLSSPVMATSTDMVSVAVGTSSQPPSATSSPFVSPRSTPVPWTRSRHSSGQSGYSGTPRQTPFQAVDSGVSSVSGSPFVSPQSTPVTAGRVRHNATYNPGKVVTFTNGYNAVLPGRARHSSGPGNPPSQLVSPRSAPLSPMVGESATQTSGFSFPASWRDTHIAAFTPQLRVERAATFSSVGPYVAARVMPTSGSLAQRL</sequence>
<reference evidence="4" key="2">
    <citation type="submission" date="2021-09" db="EMBL/GenBank/DDBJ databases">
        <authorList>
            <person name="Jia N."/>
            <person name="Wang J."/>
            <person name="Shi W."/>
            <person name="Du L."/>
            <person name="Sun Y."/>
            <person name="Zhan W."/>
            <person name="Jiang J."/>
            <person name="Wang Q."/>
            <person name="Zhang B."/>
            <person name="Ji P."/>
            <person name="Sakyi L.B."/>
            <person name="Cui X."/>
            <person name="Yuan T."/>
            <person name="Jiang B."/>
            <person name="Yang W."/>
            <person name="Lam T.T.-Y."/>
            <person name="Chang Q."/>
            <person name="Ding S."/>
            <person name="Wang X."/>
            <person name="Zhu J."/>
            <person name="Ruan X."/>
            <person name="Zhao L."/>
            <person name="Wei J."/>
            <person name="Que T."/>
            <person name="Du C."/>
            <person name="Cheng J."/>
            <person name="Dai P."/>
            <person name="Han X."/>
            <person name="Huang E."/>
            <person name="Gao Y."/>
            <person name="Liu J."/>
            <person name="Shao H."/>
            <person name="Ye R."/>
            <person name="Li L."/>
            <person name="Wei W."/>
            <person name="Wang X."/>
            <person name="Wang C."/>
            <person name="Huo Q."/>
            <person name="Li W."/>
            <person name="Guo W."/>
            <person name="Chen H."/>
            <person name="Chen S."/>
            <person name="Zhou L."/>
            <person name="Zhou L."/>
            <person name="Ni X."/>
            <person name="Tian J."/>
            <person name="Zhou Y."/>
            <person name="Sheng Y."/>
            <person name="Liu T."/>
            <person name="Pan Y."/>
            <person name="Xia L."/>
            <person name="Li J."/>
            <person name="Zhao F."/>
            <person name="Cao W."/>
        </authorList>
    </citation>
    <scope>NUCLEOTIDE SEQUENCE</scope>
    <source>
        <strain evidence="4">Rmic-2018</strain>
        <tissue evidence="4">Larvae</tissue>
    </source>
</reference>
<evidence type="ECO:0000313" key="4">
    <source>
        <dbReference type="EMBL" id="KAH8023426.1"/>
    </source>
</evidence>
<keyword evidence="5" id="KW-1185">Reference proteome</keyword>
<dbReference type="Pfam" id="PF18326">
    <property type="entry name" value="RFX5_N"/>
    <property type="match status" value="1"/>
</dbReference>
<dbReference type="EMBL" id="JABSTU010000008">
    <property type="protein sequence ID" value="KAH8023426.1"/>
    <property type="molecule type" value="Genomic_DNA"/>
</dbReference>
<dbReference type="GO" id="GO:0000981">
    <property type="term" value="F:DNA-binding transcription factor activity, RNA polymerase II-specific"/>
    <property type="evidence" value="ECO:0007669"/>
    <property type="project" value="TreeGrafter"/>
</dbReference>
<gene>
    <name evidence="4" type="ORF">HPB51_014541</name>
</gene>